<organism evidence="3 4">
    <name type="scientific">Babesia ovis</name>
    <dbReference type="NCBI Taxonomy" id="5869"/>
    <lineage>
        <taxon>Eukaryota</taxon>
        <taxon>Sar</taxon>
        <taxon>Alveolata</taxon>
        <taxon>Apicomplexa</taxon>
        <taxon>Aconoidasida</taxon>
        <taxon>Piroplasmida</taxon>
        <taxon>Babesiidae</taxon>
        <taxon>Babesia</taxon>
    </lineage>
</organism>
<evidence type="ECO:0000313" key="4">
    <source>
        <dbReference type="Proteomes" id="UP001057455"/>
    </source>
</evidence>
<dbReference type="Proteomes" id="UP001057455">
    <property type="component" value="Unassembled WGS sequence"/>
</dbReference>
<dbReference type="AlphaFoldDB" id="A0A9W5WW63"/>
<gene>
    <name evidence="3" type="ORF">BaOVIS_031890</name>
</gene>
<comment type="caution">
    <text evidence="3">The sequence shown here is derived from an EMBL/GenBank/DDBJ whole genome shotgun (WGS) entry which is preliminary data.</text>
</comment>
<sequence>MQMIWLLPLATVGLSQIPQVLMQPNLAPAPPANAVQQQPNAGQNMQPGNGNNVAGQPNAPQGMAPNNLPNLPDIPEQHIATEPREPETLTVATLEKKNNLVTSPASEDNSRNYLLKASFFKLTAFESHMELKAKLIQHLRSKIGDGFLLNFDKKFMEMFNTVLASKTTYNATKATVPAPPGNPTQQIATNVYRDHDAYITDITGRSTKYDTWIKYVLNLGYAWGPDSNNEMLRIVLHYTFKRYGDDLFNLYELLKSASVNLADPNTTNADRDKIHDALQDAIKYTKFTSNPFYNPQQIASAFLKYSDLKEKRSDAFKLTAGILGQINAFLVGTPSPERALALALTDVSDVAGLADYVSLLPNRSVGVALTAEDWVKDAYTVSYISSVSLLRAAEVCRSLIDHVARDKTDYDVKPFVNSYHHLVKGVNDYSDKLANLMFDNYMENAVTLADGERNKMNEMATRFFIEYKSALMDIYSSMDAEKKKAIMTSTGQIDVSLLNIGVKQIWRMLRFYAIRMTPKDDNKADAEFLKTSNTLNEYATATTFLERSSRHANEPFHYTQLISMVLTAKDLAKTGFTSLKDAEKIARTWYPAPLAKPELHSMILDDMAISMMAVEHEVHSSVDGSSGMVSPGGQPLDENSSSFLALHSALILGLSLLLTV</sequence>
<feature type="compositionally biased region" description="Low complexity" evidence="1">
    <location>
        <begin position="32"/>
        <end position="44"/>
    </location>
</feature>
<proteinExistence type="predicted"/>
<feature type="region of interest" description="Disordered" evidence="1">
    <location>
        <begin position="28"/>
        <end position="76"/>
    </location>
</feature>
<keyword evidence="4" id="KW-1185">Reference proteome</keyword>
<evidence type="ECO:0000256" key="1">
    <source>
        <dbReference type="SAM" id="MobiDB-lite"/>
    </source>
</evidence>
<dbReference type="OrthoDB" id="366454at2759"/>
<accession>A0A9W5WW63</accession>
<evidence type="ECO:0000313" key="3">
    <source>
        <dbReference type="EMBL" id="GFE55785.1"/>
    </source>
</evidence>
<keyword evidence="2" id="KW-0732">Signal</keyword>
<reference evidence="3" key="1">
    <citation type="submission" date="2019-12" db="EMBL/GenBank/DDBJ databases">
        <title>Genome sequence of Babesia ovis.</title>
        <authorList>
            <person name="Yamagishi J."/>
            <person name="Sevinc F."/>
            <person name="Xuan X."/>
        </authorList>
    </citation>
    <scope>NUCLEOTIDE SEQUENCE</scope>
    <source>
        <strain evidence="3">Selcuk</strain>
    </source>
</reference>
<feature type="chain" id="PRO_5040961770" evidence="2">
    <location>
        <begin position="23"/>
        <end position="660"/>
    </location>
</feature>
<feature type="signal peptide" evidence="2">
    <location>
        <begin position="1"/>
        <end position="22"/>
    </location>
</feature>
<name>A0A9W5WW63_BABOV</name>
<evidence type="ECO:0000256" key="2">
    <source>
        <dbReference type="SAM" id="SignalP"/>
    </source>
</evidence>
<feature type="compositionally biased region" description="Polar residues" evidence="1">
    <location>
        <begin position="45"/>
        <end position="59"/>
    </location>
</feature>
<dbReference type="EMBL" id="BLIY01000024">
    <property type="protein sequence ID" value="GFE55785.1"/>
    <property type="molecule type" value="Genomic_DNA"/>
</dbReference>
<protein>
    <submittedName>
        <fullName evidence="3">Tn3 transposase DDE domain, putative</fullName>
    </submittedName>
</protein>